<evidence type="ECO:0000313" key="2">
    <source>
        <dbReference type="Proteomes" id="UP001396334"/>
    </source>
</evidence>
<proteinExistence type="predicted"/>
<gene>
    <name evidence="1" type="ORF">V6N11_050409</name>
</gene>
<dbReference type="EMBL" id="JBBPBN010000007">
    <property type="protein sequence ID" value="KAK9034236.1"/>
    <property type="molecule type" value="Genomic_DNA"/>
</dbReference>
<evidence type="ECO:0000313" key="1">
    <source>
        <dbReference type="EMBL" id="KAK9034236.1"/>
    </source>
</evidence>
<name>A0ABR2TA62_9ROSI</name>
<keyword evidence="2" id="KW-1185">Reference proteome</keyword>
<protein>
    <submittedName>
        <fullName evidence="1">Uncharacterized protein</fullName>
    </submittedName>
</protein>
<sequence length="76" mass="8303">MERFEDQNLNLTRSAFDDDVTVLADGAGLLRKSFRSSGIGFGLEMVILIGHDDQAYTNSQVLEIGTKPKLGSEKGE</sequence>
<accession>A0ABR2TA62</accession>
<comment type="caution">
    <text evidence="1">The sequence shown here is derived from an EMBL/GenBank/DDBJ whole genome shotgun (WGS) entry which is preliminary data.</text>
</comment>
<dbReference type="Proteomes" id="UP001396334">
    <property type="component" value="Unassembled WGS sequence"/>
</dbReference>
<reference evidence="1 2" key="1">
    <citation type="journal article" date="2024" name="G3 (Bethesda)">
        <title>Genome assembly of Hibiscus sabdariffa L. provides insights into metabolisms of medicinal natural products.</title>
        <authorList>
            <person name="Kim T."/>
        </authorList>
    </citation>
    <scope>NUCLEOTIDE SEQUENCE [LARGE SCALE GENOMIC DNA]</scope>
    <source>
        <strain evidence="1">TK-2024</strain>
        <tissue evidence="1">Old leaves</tissue>
    </source>
</reference>
<organism evidence="1 2">
    <name type="scientific">Hibiscus sabdariffa</name>
    <name type="common">roselle</name>
    <dbReference type="NCBI Taxonomy" id="183260"/>
    <lineage>
        <taxon>Eukaryota</taxon>
        <taxon>Viridiplantae</taxon>
        <taxon>Streptophyta</taxon>
        <taxon>Embryophyta</taxon>
        <taxon>Tracheophyta</taxon>
        <taxon>Spermatophyta</taxon>
        <taxon>Magnoliopsida</taxon>
        <taxon>eudicotyledons</taxon>
        <taxon>Gunneridae</taxon>
        <taxon>Pentapetalae</taxon>
        <taxon>rosids</taxon>
        <taxon>malvids</taxon>
        <taxon>Malvales</taxon>
        <taxon>Malvaceae</taxon>
        <taxon>Malvoideae</taxon>
        <taxon>Hibiscus</taxon>
    </lineage>
</organism>